<sequence length="88" mass="10382">MISDNPTGVFKDIKKPELLLFLSSDFRGVGRDRTGDTRIFRNQKWVSSQKLRAIPEHQNRFWLYIPIRIAIEHHRKSVSLIYGMIQTL</sequence>
<gene>
    <name evidence="1" type="ORF">D6B99_01825</name>
</gene>
<proteinExistence type="predicted"/>
<keyword evidence="2" id="KW-1185">Reference proteome</keyword>
<evidence type="ECO:0000313" key="2">
    <source>
        <dbReference type="Proteomes" id="UP000266118"/>
    </source>
</evidence>
<name>A0A386HLC5_9BACT</name>
<dbReference type="Proteomes" id="UP000266118">
    <property type="component" value="Chromosome"/>
</dbReference>
<dbReference type="KEGG" id="ark:D6B99_01825"/>
<dbReference type="EMBL" id="CP032489">
    <property type="protein sequence ID" value="AYD46462.1"/>
    <property type="molecule type" value="Genomic_DNA"/>
</dbReference>
<accession>A0A386HLC5</accession>
<protein>
    <submittedName>
        <fullName evidence="1">Uncharacterized protein</fullName>
    </submittedName>
</protein>
<reference evidence="1 2" key="1">
    <citation type="submission" date="2018-09" db="EMBL/GenBank/DDBJ databases">
        <title>Arachidicoccus sp. nov., a bacterium isolated from soil.</title>
        <authorList>
            <person name="Weon H.-Y."/>
            <person name="Kwon S.-W."/>
            <person name="Lee S.A."/>
        </authorList>
    </citation>
    <scope>NUCLEOTIDE SEQUENCE [LARGE SCALE GENOMIC DNA]</scope>
    <source>
        <strain evidence="1 2">KIS59-12</strain>
    </source>
</reference>
<organism evidence="1 2">
    <name type="scientific">Arachidicoccus soli</name>
    <dbReference type="NCBI Taxonomy" id="2341117"/>
    <lineage>
        <taxon>Bacteria</taxon>
        <taxon>Pseudomonadati</taxon>
        <taxon>Bacteroidota</taxon>
        <taxon>Chitinophagia</taxon>
        <taxon>Chitinophagales</taxon>
        <taxon>Chitinophagaceae</taxon>
        <taxon>Arachidicoccus</taxon>
    </lineage>
</organism>
<evidence type="ECO:0000313" key="1">
    <source>
        <dbReference type="EMBL" id="AYD46462.1"/>
    </source>
</evidence>
<dbReference type="AlphaFoldDB" id="A0A386HLC5"/>